<dbReference type="PANTHER" id="PTHR32011">
    <property type="entry name" value="OS08G0472400 PROTEIN"/>
    <property type="match status" value="1"/>
</dbReference>
<comment type="caution">
    <text evidence="1">The sequence shown here is derived from an EMBL/GenBank/DDBJ whole genome shotgun (WGS) entry which is preliminary data.</text>
</comment>
<reference evidence="1 2" key="1">
    <citation type="submission" date="2020-12" db="EMBL/GenBank/DDBJ databases">
        <title>Bacterial novel species Pedobacter sp. SD-b isolated from soil.</title>
        <authorList>
            <person name="Jung H.-Y."/>
        </authorList>
    </citation>
    <scope>NUCLEOTIDE SEQUENCE [LARGE SCALE GENOMIC DNA]</scope>
    <source>
        <strain evidence="1 2">SD-b</strain>
    </source>
</reference>
<gene>
    <name evidence="1" type="ORF">I5M32_16530</name>
</gene>
<dbReference type="Gene3D" id="3.40.1580.10">
    <property type="entry name" value="SMI1/KNR4-like"/>
    <property type="match status" value="1"/>
</dbReference>
<evidence type="ECO:0000313" key="1">
    <source>
        <dbReference type="EMBL" id="MBK0384568.1"/>
    </source>
</evidence>
<sequence>MTTEQTKNIIRLLTDKGVHFDNGLTDDEVLKVETKFDFKFPPDLKLFLQTALPTSDRFVNWRLGLKSKDETDKIIDRLGWPLEGMLFDLQSNDFWINSWGDKPNTYEEKERIAKEKYLTFPKLIPIYSHRYIPSQPNEKGNPVFSVHQMDIIFYGYDLATYFANEFSFELTDEFEMLDKPKREIEFWSKWVDEWTEN</sequence>
<accession>A0ABS1BNU3</accession>
<dbReference type="InterPro" id="IPR037883">
    <property type="entry name" value="Knr4/Smi1-like_sf"/>
</dbReference>
<protein>
    <recommendedName>
        <fullName evidence="3">SMI1 / KNR4 family (SUKH-1)</fullName>
    </recommendedName>
</protein>
<dbReference type="Proteomes" id="UP000660024">
    <property type="component" value="Unassembled WGS sequence"/>
</dbReference>
<organism evidence="1 2">
    <name type="scientific">Pedobacter segetis</name>
    <dbReference type="NCBI Taxonomy" id="2793069"/>
    <lineage>
        <taxon>Bacteria</taxon>
        <taxon>Pseudomonadati</taxon>
        <taxon>Bacteroidota</taxon>
        <taxon>Sphingobacteriia</taxon>
        <taxon>Sphingobacteriales</taxon>
        <taxon>Sphingobacteriaceae</taxon>
        <taxon>Pedobacter</taxon>
    </lineage>
</organism>
<evidence type="ECO:0008006" key="3">
    <source>
        <dbReference type="Google" id="ProtNLM"/>
    </source>
</evidence>
<name>A0ABS1BNU3_9SPHI</name>
<dbReference type="SUPFAM" id="SSF160631">
    <property type="entry name" value="SMI1/KNR4-like"/>
    <property type="match status" value="1"/>
</dbReference>
<proteinExistence type="predicted"/>
<evidence type="ECO:0000313" key="2">
    <source>
        <dbReference type="Proteomes" id="UP000660024"/>
    </source>
</evidence>
<keyword evidence="2" id="KW-1185">Reference proteome</keyword>
<dbReference type="EMBL" id="JAEHFY010000065">
    <property type="protein sequence ID" value="MBK0384568.1"/>
    <property type="molecule type" value="Genomic_DNA"/>
</dbReference>
<dbReference type="PANTHER" id="PTHR32011:SF2">
    <property type="entry name" value="OS08G0472400 PROTEIN"/>
    <property type="match status" value="1"/>
</dbReference>